<name>A0AAV7Y0K0_9NEOP</name>
<dbReference type="EMBL" id="JAPTSV010000002">
    <property type="protein sequence ID" value="KAJ1530898.1"/>
    <property type="molecule type" value="Genomic_DNA"/>
</dbReference>
<feature type="chain" id="PRO_5043865998" description="Secreted protein" evidence="1">
    <location>
        <begin position="16"/>
        <end position="86"/>
    </location>
</feature>
<keyword evidence="3" id="KW-1185">Reference proteome</keyword>
<accession>A0AAV7Y0K0</accession>
<keyword evidence="1" id="KW-0732">Signal</keyword>
<proteinExistence type="predicted"/>
<sequence length="86" mass="10416">MRLGFFFWCTYLCWPAPHEFWVFLCWPYNQQSGLQIRARDYVGLSFLSNFGLCTELEVQEIGFCPWYPLQRASSEEEYSMRKRIKI</sequence>
<protein>
    <recommendedName>
        <fullName evidence="4">Secreted protein</fullName>
    </recommendedName>
</protein>
<gene>
    <name evidence="2" type="ORF">ONE63_005738</name>
</gene>
<evidence type="ECO:0000256" key="1">
    <source>
        <dbReference type="SAM" id="SignalP"/>
    </source>
</evidence>
<reference evidence="2" key="1">
    <citation type="submission" date="2022-12" db="EMBL/GenBank/DDBJ databases">
        <title>Chromosome-level genome assembly of the bean flower thrips Megalurothrips usitatus.</title>
        <authorList>
            <person name="Ma L."/>
            <person name="Liu Q."/>
            <person name="Li H."/>
            <person name="Cai W."/>
        </authorList>
    </citation>
    <scope>NUCLEOTIDE SEQUENCE</scope>
    <source>
        <strain evidence="2">Cailab_2022a</strain>
    </source>
</reference>
<evidence type="ECO:0008006" key="4">
    <source>
        <dbReference type="Google" id="ProtNLM"/>
    </source>
</evidence>
<evidence type="ECO:0000313" key="3">
    <source>
        <dbReference type="Proteomes" id="UP001075354"/>
    </source>
</evidence>
<dbReference type="AlphaFoldDB" id="A0AAV7Y0K0"/>
<comment type="caution">
    <text evidence="2">The sequence shown here is derived from an EMBL/GenBank/DDBJ whole genome shotgun (WGS) entry which is preliminary data.</text>
</comment>
<dbReference type="Proteomes" id="UP001075354">
    <property type="component" value="Chromosome 2"/>
</dbReference>
<organism evidence="2 3">
    <name type="scientific">Megalurothrips usitatus</name>
    <name type="common">bean blossom thrips</name>
    <dbReference type="NCBI Taxonomy" id="439358"/>
    <lineage>
        <taxon>Eukaryota</taxon>
        <taxon>Metazoa</taxon>
        <taxon>Ecdysozoa</taxon>
        <taxon>Arthropoda</taxon>
        <taxon>Hexapoda</taxon>
        <taxon>Insecta</taxon>
        <taxon>Pterygota</taxon>
        <taxon>Neoptera</taxon>
        <taxon>Paraneoptera</taxon>
        <taxon>Thysanoptera</taxon>
        <taxon>Terebrantia</taxon>
        <taxon>Thripoidea</taxon>
        <taxon>Thripidae</taxon>
        <taxon>Megalurothrips</taxon>
    </lineage>
</organism>
<evidence type="ECO:0000313" key="2">
    <source>
        <dbReference type="EMBL" id="KAJ1530898.1"/>
    </source>
</evidence>
<feature type="signal peptide" evidence="1">
    <location>
        <begin position="1"/>
        <end position="15"/>
    </location>
</feature>